<dbReference type="InParanoid" id="K1WBL7"/>
<organism evidence="10 11">
    <name type="scientific">Marssonina brunnea f. sp. multigermtubi (strain MB_m1)</name>
    <name type="common">Marssonina leaf spot fungus</name>
    <dbReference type="NCBI Taxonomy" id="1072389"/>
    <lineage>
        <taxon>Eukaryota</taxon>
        <taxon>Fungi</taxon>
        <taxon>Dikarya</taxon>
        <taxon>Ascomycota</taxon>
        <taxon>Pezizomycotina</taxon>
        <taxon>Leotiomycetes</taxon>
        <taxon>Helotiales</taxon>
        <taxon>Drepanopezizaceae</taxon>
        <taxon>Drepanopeziza</taxon>
    </lineage>
</organism>
<feature type="region of interest" description="Disordered" evidence="8">
    <location>
        <begin position="1"/>
        <end position="31"/>
    </location>
</feature>
<keyword evidence="6" id="KW-0408">Iron</keyword>
<dbReference type="Pfam" id="PF01328">
    <property type="entry name" value="Peroxidase_2"/>
    <property type="match status" value="1"/>
</dbReference>
<dbReference type="AlphaFoldDB" id="K1WBL7"/>
<keyword evidence="3" id="KW-0349">Heme</keyword>
<dbReference type="PANTHER" id="PTHR33577:SF9">
    <property type="entry name" value="PEROXIDASE STCC"/>
    <property type="match status" value="1"/>
</dbReference>
<name>K1WBL7_MARBU</name>
<protein>
    <recommendedName>
        <fullName evidence="9">Heme haloperoxidase family profile domain-containing protein</fullName>
    </recommendedName>
</protein>
<keyword evidence="11" id="KW-1185">Reference proteome</keyword>
<evidence type="ECO:0000256" key="4">
    <source>
        <dbReference type="ARBA" id="ARBA00022723"/>
    </source>
</evidence>
<dbReference type="PROSITE" id="PS51405">
    <property type="entry name" value="HEME_HALOPEROXIDASE"/>
    <property type="match status" value="1"/>
</dbReference>
<dbReference type="Proteomes" id="UP000006753">
    <property type="component" value="Unassembled WGS sequence"/>
</dbReference>
<keyword evidence="4" id="KW-0479">Metal-binding</keyword>
<dbReference type="OrthoDB" id="407298at2759"/>
<dbReference type="EMBL" id="JH921444">
    <property type="protein sequence ID" value="EKD14720.1"/>
    <property type="molecule type" value="Genomic_DNA"/>
</dbReference>
<evidence type="ECO:0000259" key="9">
    <source>
        <dbReference type="PROSITE" id="PS51405"/>
    </source>
</evidence>
<evidence type="ECO:0000313" key="10">
    <source>
        <dbReference type="EMBL" id="EKD14720.1"/>
    </source>
</evidence>
<comment type="cofactor">
    <cofactor evidence="1">
        <name>heme b</name>
        <dbReference type="ChEBI" id="CHEBI:60344"/>
    </cofactor>
</comment>
<dbReference type="HOGENOM" id="CLU_050230_0_1_1"/>
<reference evidence="10 11" key="1">
    <citation type="journal article" date="2012" name="BMC Genomics">
        <title>Sequencing the genome of Marssonina brunnea reveals fungus-poplar co-evolution.</title>
        <authorList>
            <person name="Zhu S."/>
            <person name="Cao Y.-Z."/>
            <person name="Jiang C."/>
            <person name="Tan B.-Y."/>
            <person name="Wang Z."/>
            <person name="Feng S."/>
            <person name="Zhang L."/>
            <person name="Su X.-H."/>
            <person name="Brejova B."/>
            <person name="Vinar T."/>
            <person name="Xu M."/>
            <person name="Wang M.-X."/>
            <person name="Zhang S.-G."/>
            <person name="Huang M.-R."/>
            <person name="Wu R."/>
            <person name="Zhou Y."/>
        </authorList>
    </citation>
    <scope>NUCLEOTIDE SEQUENCE [LARGE SCALE GENOMIC DNA]</scope>
    <source>
        <strain evidence="10 11">MB_m1</strain>
    </source>
</reference>
<dbReference type="InterPro" id="IPR000028">
    <property type="entry name" value="Chloroperoxidase"/>
</dbReference>
<keyword evidence="2" id="KW-0575">Peroxidase</keyword>
<evidence type="ECO:0000256" key="6">
    <source>
        <dbReference type="ARBA" id="ARBA00023004"/>
    </source>
</evidence>
<dbReference type="PANTHER" id="PTHR33577">
    <property type="entry name" value="STERIGMATOCYSTIN BIOSYNTHESIS PEROXIDASE STCC-RELATED"/>
    <property type="match status" value="1"/>
</dbReference>
<dbReference type="OMA" id="INATCAL"/>
<evidence type="ECO:0000256" key="7">
    <source>
        <dbReference type="ARBA" id="ARBA00025795"/>
    </source>
</evidence>
<evidence type="ECO:0000256" key="5">
    <source>
        <dbReference type="ARBA" id="ARBA00023002"/>
    </source>
</evidence>
<dbReference type="SUPFAM" id="SSF47571">
    <property type="entry name" value="Cloroperoxidase"/>
    <property type="match status" value="1"/>
</dbReference>
<dbReference type="GO" id="GO:0004601">
    <property type="term" value="F:peroxidase activity"/>
    <property type="evidence" value="ECO:0007669"/>
    <property type="project" value="UniProtKB-KW"/>
</dbReference>
<evidence type="ECO:0000256" key="3">
    <source>
        <dbReference type="ARBA" id="ARBA00022617"/>
    </source>
</evidence>
<accession>K1WBL7</accession>
<dbReference type="InterPro" id="IPR036851">
    <property type="entry name" value="Chloroperoxidase-like_sf"/>
</dbReference>
<evidence type="ECO:0000313" key="11">
    <source>
        <dbReference type="Proteomes" id="UP000006753"/>
    </source>
</evidence>
<dbReference type="KEGG" id="mbe:MBM_06931"/>
<gene>
    <name evidence="10" type="ORF">MBM_06931</name>
</gene>
<proteinExistence type="inferred from homology"/>
<keyword evidence="5" id="KW-0560">Oxidoreductase</keyword>
<dbReference type="Gene3D" id="1.10.489.10">
    <property type="entry name" value="Chloroperoxidase-like"/>
    <property type="match status" value="1"/>
</dbReference>
<dbReference type="eggNOG" id="ENOG502QTVQ">
    <property type="taxonomic scope" value="Eukaryota"/>
</dbReference>
<evidence type="ECO:0000256" key="2">
    <source>
        <dbReference type="ARBA" id="ARBA00022559"/>
    </source>
</evidence>
<dbReference type="GO" id="GO:0046872">
    <property type="term" value="F:metal ion binding"/>
    <property type="evidence" value="ECO:0007669"/>
    <property type="project" value="UniProtKB-KW"/>
</dbReference>
<evidence type="ECO:0000256" key="8">
    <source>
        <dbReference type="SAM" id="MobiDB-lite"/>
    </source>
</evidence>
<feature type="domain" description="Heme haloperoxidase family profile" evidence="9">
    <location>
        <begin position="62"/>
        <end position="274"/>
    </location>
</feature>
<comment type="similarity">
    <text evidence="7">Belongs to the chloroperoxidase family.</text>
</comment>
<sequence length="316" mass="33973">MTVSKSQGPSLLYKRRSENDISPSKPSGIGKAQRTYVVRRQTGLLTMAAEEVPVPDGHPEVDWSVWEAAGEGDVRSPCPMLNALANHHILPHSGRGISKPQIVSVLTQILNLGSGIAALFAAGALKAAPEPGADTFDLDHLAKHGLVEHDVSLTRSDAALGDNNTFDAAVWREVIGSYGDAKETSFESASRARYGRMVSAREAHRAAGKEFEYGVKEFILSYGESALFLGILGGAEDGKIPLEYLKVLVEQERVPFKEGWRPLKQPLSQSQMNHLIFSLMAANEHKAAEAAGVGLGTMHAVTNAVTSVLPTHCNLM</sequence>
<evidence type="ECO:0000256" key="1">
    <source>
        <dbReference type="ARBA" id="ARBA00001970"/>
    </source>
</evidence>